<dbReference type="InterPro" id="IPR050187">
    <property type="entry name" value="Lipid_Phosphate_FormReg"/>
</dbReference>
<dbReference type="PANTHER" id="PTHR12358">
    <property type="entry name" value="SPHINGOSINE KINASE"/>
    <property type="match status" value="1"/>
</dbReference>
<name>A0A9D1DRR7_9FIRM</name>
<dbReference type="PROSITE" id="PS50146">
    <property type="entry name" value="DAGK"/>
    <property type="match status" value="1"/>
</dbReference>
<dbReference type="InterPro" id="IPR005218">
    <property type="entry name" value="Diacylglycerol/lipid_kinase"/>
</dbReference>
<accession>A0A9D1DRR7</accession>
<dbReference type="InterPro" id="IPR016064">
    <property type="entry name" value="NAD/diacylglycerol_kinase_sf"/>
</dbReference>
<dbReference type="SUPFAM" id="SSF111331">
    <property type="entry name" value="NAD kinase/diacylglycerol kinase-like"/>
    <property type="match status" value="1"/>
</dbReference>
<comment type="cofactor">
    <cofactor evidence="1">
        <name>Mg(2+)</name>
        <dbReference type="ChEBI" id="CHEBI:18420"/>
    </cofactor>
</comment>
<gene>
    <name evidence="4" type="ORF">IAA54_08980</name>
</gene>
<dbReference type="Gene3D" id="3.40.50.10330">
    <property type="entry name" value="Probable inorganic polyphosphate/atp-NAD kinase, domain 1"/>
    <property type="match status" value="1"/>
</dbReference>
<comment type="similarity">
    <text evidence="2">Belongs to the diacylglycerol/lipid kinase family.</text>
</comment>
<dbReference type="SMART" id="SM00046">
    <property type="entry name" value="DAGKc"/>
    <property type="match status" value="1"/>
</dbReference>
<dbReference type="Gene3D" id="2.60.200.40">
    <property type="match status" value="1"/>
</dbReference>
<feature type="domain" description="DAGKc" evidence="3">
    <location>
        <begin position="1"/>
        <end position="131"/>
    </location>
</feature>
<dbReference type="EMBL" id="DVHF01000105">
    <property type="protein sequence ID" value="HIR57792.1"/>
    <property type="molecule type" value="Genomic_DNA"/>
</dbReference>
<evidence type="ECO:0000259" key="3">
    <source>
        <dbReference type="PROSITE" id="PS50146"/>
    </source>
</evidence>
<reference evidence="4" key="2">
    <citation type="journal article" date="2021" name="PeerJ">
        <title>Extensive microbial diversity within the chicken gut microbiome revealed by metagenomics and culture.</title>
        <authorList>
            <person name="Gilroy R."/>
            <person name="Ravi A."/>
            <person name="Getino M."/>
            <person name="Pursley I."/>
            <person name="Horton D.L."/>
            <person name="Alikhan N.F."/>
            <person name="Baker D."/>
            <person name="Gharbi K."/>
            <person name="Hall N."/>
            <person name="Watson M."/>
            <person name="Adriaenssens E.M."/>
            <person name="Foster-Nyarko E."/>
            <person name="Jarju S."/>
            <person name="Secka A."/>
            <person name="Antonio M."/>
            <person name="Oren A."/>
            <person name="Chaudhuri R.R."/>
            <person name="La Ragione R."/>
            <person name="Hildebrand F."/>
            <person name="Pallen M.J."/>
        </authorList>
    </citation>
    <scope>NUCLEOTIDE SEQUENCE</scope>
    <source>
        <strain evidence="4">ChiSjej1B19-7085</strain>
    </source>
</reference>
<dbReference type="InterPro" id="IPR001206">
    <property type="entry name" value="Diacylglycerol_kinase_cat_dom"/>
</dbReference>
<dbReference type="NCBIfam" id="TIGR00147">
    <property type="entry name" value="YegS/Rv2252/BmrU family lipid kinase"/>
    <property type="match status" value="1"/>
</dbReference>
<dbReference type="GO" id="GO:0008654">
    <property type="term" value="P:phospholipid biosynthetic process"/>
    <property type="evidence" value="ECO:0007669"/>
    <property type="project" value="InterPro"/>
</dbReference>
<sequence length="303" mass="33142">MDRKLLLILNPTSGRGAAAGSLFSIVNGFSKTGWEVTVIPTQEKGDAQKIARERAADFPFLVCCGGDGTLNETVNGLMEVQDRPLLGYIPAGTTNDFAATLGIPHNPEQAALEIGGGQPFCCDMGDLNGRYFDYIAAFGIFTDVSYTTPQQFKNVCGRVAYFLEGIKQLSSIPHYRLRVEWEGGSQEEDFIFGAVTNTLSVGGAQPRFVDGIALNDGLFEVLLIRNPRNFFELQTIVTLLLKQELNPKYFTFIRTSSLRFSSESEIPWTLDGEYGGSFQSACIRNHPRAICIAVPRPSGESAS</sequence>
<keyword evidence="4" id="KW-0808">Transferase</keyword>
<evidence type="ECO:0000313" key="4">
    <source>
        <dbReference type="EMBL" id="HIR57792.1"/>
    </source>
</evidence>
<reference evidence="4" key="1">
    <citation type="submission" date="2020-10" db="EMBL/GenBank/DDBJ databases">
        <authorList>
            <person name="Gilroy R."/>
        </authorList>
    </citation>
    <scope>NUCLEOTIDE SEQUENCE</scope>
    <source>
        <strain evidence="4">ChiSjej1B19-7085</strain>
    </source>
</reference>
<organism evidence="4 5">
    <name type="scientific">Candidatus Gallacutalibacter pullicola</name>
    <dbReference type="NCBI Taxonomy" id="2840830"/>
    <lineage>
        <taxon>Bacteria</taxon>
        <taxon>Bacillati</taxon>
        <taxon>Bacillota</taxon>
        <taxon>Clostridia</taxon>
        <taxon>Eubacteriales</taxon>
        <taxon>Candidatus Gallacutalibacter</taxon>
    </lineage>
</organism>
<dbReference type="Pfam" id="PF00781">
    <property type="entry name" value="DAGK_cat"/>
    <property type="match status" value="1"/>
</dbReference>
<evidence type="ECO:0000256" key="2">
    <source>
        <dbReference type="ARBA" id="ARBA00005983"/>
    </source>
</evidence>
<dbReference type="PANTHER" id="PTHR12358:SF54">
    <property type="entry name" value="SPHINGOSINE KINASE RELATED PROTEIN"/>
    <property type="match status" value="1"/>
</dbReference>
<dbReference type="InterPro" id="IPR017438">
    <property type="entry name" value="ATP-NAD_kinase_N"/>
</dbReference>
<protein>
    <submittedName>
        <fullName evidence="4">Diacylglycerol kinase family lipid kinase</fullName>
    </submittedName>
</protein>
<evidence type="ECO:0000313" key="5">
    <source>
        <dbReference type="Proteomes" id="UP000886785"/>
    </source>
</evidence>
<evidence type="ECO:0000256" key="1">
    <source>
        <dbReference type="ARBA" id="ARBA00001946"/>
    </source>
</evidence>
<dbReference type="GO" id="GO:0016301">
    <property type="term" value="F:kinase activity"/>
    <property type="evidence" value="ECO:0007669"/>
    <property type="project" value="UniProtKB-KW"/>
</dbReference>
<comment type="caution">
    <text evidence="4">The sequence shown here is derived from an EMBL/GenBank/DDBJ whole genome shotgun (WGS) entry which is preliminary data.</text>
</comment>
<keyword evidence="4" id="KW-0418">Kinase</keyword>
<dbReference type="Proteomes" id="UP000886785">
    <property type="component" value="Unassembled WGS sequence"/>
</dbReference>
<dbReference type="AlphaFoldDB" id="A0A9D1DRR7"/>
<proteinExistence type="inferred from homology"/>
<dbReference type="GO" id="GO:0005524">
    <property type="term" value="F:ATP binding"/>
    <property type="evidence" value="ECO:0007669"/>
    <property type="project" value="InterPro"/>
</dbReference>